<evidence type="ECO:0008006" key="3">
    <source>
        <dbReference type="Google" id="ProtNLM"/>
    </source>
</evidence>
<reference evidence="1 2" key="1">
    <citation type="submission" date="2016-09" db="EMBL/GenBank/DDBJ databases">
        <authorList>
            <person name="Kumanski S."/>
            <person name="Beatrice B."/>
        </authorList>
    </citation>
    <scope>NUCLEOTIDE SEQUENCE [LARGE SCALE GENOMIC DNA]</scope>
    <source>
        <strain evidence="1">Mankind</strain>
    </source>
</reference>
<gene>
    <name evidence="1" type="ORF">ESCNG_30127</name>
</gene>
<dbReference type="Proteomes" id="UP000182484">
    <property type="component" value="Unassembled WGS sequence"/>
</dbReference>
<evidence type="ECO:0000313" key="2">
    <source>
        <dbReference type="Proteomes" id="UP000182484"/>
    </source>
</evidence>
<proteinExistence type="predicted"/>
<dbReference type="AlphaFoldDB" id="A0AB74EQK0"/>
<evidence type="ECO:0000313" key="1">
    <source>
        <dbReference type="EMBL" id="SCW13481.1"/>
    </source>
</evidence>
<organism evidence="1 2">
    <name type="scientific">Neisseria gonorrhoeae</name>
    <dbReference type="NCBI Taxonomy" id="485"/>
    <lineage>
        <taxon>Bacteria</taxon>
        <taxon>Pseudomonadati</taxon>
        <taxon>Pseudomonadota</taxon>
        <taxon>Betaproteobacteria</taxon>
        <taxon>Neisseriales</taxon>
        <taxon>Neisseriaceae</taxon>
        <taxon>Neisseria</taxon>
    </lineage>
</organism>
<accession>A0AB74EQK0</accession>
<dbReference type="EMBL" id="FMTB01000023">
    <property type="protein sequence ID" value="SCW13481.1"/>
    <property type="molecule type" value="Genomic_DNA"/>
</dbReference>
<name>A0AB74EQK0_NEIGO</name>
<dbReference type="RefSeq" id="WP_012504105.1">
    <property type="nucleotide sequence ID" value="NZ_BEDU01000007.1"/>
</dbReference>
<comment type="caution">
    <text evidence="1">The sequence shown here is derived from an EMBL/GenBank/DDBJ whole genome shotgun (WGS) entry which is preliminary data.</text>
</comment>
<protein>
    <recommendedName>
        <fullName evidence="3">Pilus assembly protein PilS</fullName>
    </recommendedName>
</protein>
<sequence>MCQCRLKPDDLGFRRHFLRSHRRPLSGLYQAQSRNSPSFPQLSVIPREVGI</sequence>